<dbReference type="InterPro" id="IPR050126">
    <property type="entry name" value="Ap4A_hydrolase"/>
</dbReference>
<dbReference type="AlphaFoldDB" id="A0A5J4KP39"/>
<sequence length="246" mass="27580">MPVAIISDIHGNLVALNAVLSAIAERKIKQIICLGDVASRGPQPHEVITRLKQIGCPVVMGNTDAWLLEPKLKERDDPDKQRIQEMEFWASQQLTSEDRAYLSGFPPTISSTLENGQRLLAYHGSPRSYREHIHPTIPDHDLDSALAGHQADIFVGGHTHMQMLIRHRRSLVLNPGSVGLAFDHNWPFDDSVQNPPWAEYAIIDTLNDVLTVELHRVSFDVQTFIQITLASGMPHAEWSAHQWSLT</sequence>
<dbReference type="PANTHER" id="PTHR42850:SF2">
    <property type="entry name" value="BLL5683 PROTEIN"/>
    <property type="match status" value="1"/>
</dbReference>
<dbReference type="SUPFAM" id="SSF56300">
    <property type="entry name" value="Metallo-dependent phosphatases"/>
    <property type="match status" value="1"/>
</dbReference>
<dbReference type="PIRSF" id="PIRSF000883">
    <property type="entry name" value="Pesterase_MJ0912"/>
    <property type="match status" value="1"/>
</dbReference>
<feature type="domain" description="Calcineurin-like phosphoesterase" evidence="2">
    <location>
        <begin position="1"/>
        <end position="183"/>
    </location>
</feature>
<dbReference type="Proteomes" id="UP000326912">
    <property type="component" value="Unassembled WGS sequence"/>
</dbReference>
<dbReference type="Gene3D" id="3.60.21.10">
    <property type="match status" value="1"/>
</dbReference>
<evidence type="ECO:0000313" key="4">
    <source>
        <dbReference type="Proteomes" id="UP000326912"/>
    </source>
</evidence>
<name>A0A5J4KP39_9CHLR</name>
<dbReference type="EMBL" id="BKZW01000004">
    <property type="protein sequence ID" value="GER91498.1"/>
    <property type="molecule type" value="Genomic_DNA"/>
</dbReference>
<dbReference type="InterPro" id="IPR024654">
    <property type="entry name" value="Calcineurin-like_PHP_lpxH"/>
</dbReference>
<evidence type="ECO:0000259" key="2">
    <source>
        <dbReference type="Pfam" id="PF12850"/>
    </source>
</evidence>
<dbReference type="GO" id="GO:0016791">
    <property type="term" value="F:phosphatase activity"/>
    <property type="evidence" value="ECO:0007669"/>
    <property type="project" value="TreeGrafter"/>
</dbReference>
<proteinExistence type="inferred from homology"/>
<comment type="similarity">
    <text evidence="1">Belongs to the metallophosphoesterase superfamily. YfcE family.</text>
</comment>
<gene>
    <name evidence="3" type="ORF">KDW_56600</name>
</gene>
<comment type="caution">
    <text evidence="3">The sequence shown here is derived from an EMBL/GenBank/DDBJ whole genome shotgun (WGS) entry which is preliminary data.</text>
</comment>
<organism evidence="3 4">
    <name type="scientific">Dictyobacter vulcani</name>
    <dbReference type="NCBI Taxonomy" id="2607529"/>
    <lineage>
        <taxon>Bacteria</taxon>
        <taxon>Bacillati</taxon>
        <taxon>Chloroflexota</taxon>
        <taxon>Ktedonobacteria</taxon>
        <taxon>Ktedonobacterales</taxon>
        <taxon>Dictyobacteraceae</taxon>
        <taxon>Dictyobacter</taxon>
    </lineage>
</organism>
<dbReference type="PANTHER" id="PTHR42850">
    <property type="entry name" value="METALLOPHOSPHOESTERASE"/>
    <property type="match status" value="1"/>
</dbReference>
<dbReference type="Pfam" id="PF12850">
    <property type="entry name" value="Metallophos_2"/>
    <property type="match status" value="1"/>
</dbReference>
<reference evidence="3 4" key="1">
    <citation type="submission" date="2019-10" db="EMBL/GenBank/DDBJ databases">
        <title>Dictyobacter vulcani sp. nov., within the class Ktedonobacteria, isolated from soil of volcanic Mt. Zao.</title>
        <authorList>
            <person name="Zheng Y."/>
            <person name="Wang C.M."/>
            <person name="Sakai Y."/>
            <person name="Abe K."/>
            <person name="Yokota A."/>
            <person name="Yabe S."/>
        </authorList>
    </citation>
    <scope>NUCLEOTIDE SEQUENCE [LARGE SCALE GENOMIC DNA]</scope>
    <source>
        <strain evidence="3 4">W12</strain>
    </source>
</reference>
<keyword evidence="4" id="KW-1185">Reference proteome</keyword>
<evidence type="ECO:0000313" key="3">
    <source>
        <dbReference type="EMBL" id="GER91498.1"/>
    </source>
</evidence>
<dbReference type="GO" id="GO:0005737">
    <property type="term" value="C:cytoplasm"/>
    <property type="evidence" value="ECO:0007669"/>
    <property type="project" value="TreeGrafter"/>
</dbReference>
<evidence type="ECO:0000256" key="1">
    <source>
        <dbReference type="ARBA" id="ARBA00008950"/>
    </source>
</evidence>
<dbReference type="RefSeq" id="WP_151759144.1">
    <property type="nucleotide sequence ID" value="NZ_BKZW01000004.1"/>
</dbReference>
<accession>A0A5J4KP39</accession>
<protein>
    <submittedName>
        <fullName evidence="3">Phosphoesterase</fullName>
    </submittedName>
</protein>
<dbReference type="InterPro" id="IPR011152">
    <property type="entry name" value="Pesterase_MJ0912"/>
</dbReference>
<dbReference type="InterPro" id="IPR029052">
    <property type="entry name" value="Metallo-depent_PP-like"/>
</dbReference>